<dbReference type="Proteomes" id="UP001198151">
    <property type="component" value="Unassembled WGS sequence"/>
</dbReference>
<accession>A0ABS8FUI9</accession>
<evidence type="ECO:0000259" key="4">
    <source>
        <dbReference type="PROSITE" id="PS50932"/>
    </source>
</evidence>
<dbReference type="Gene3D" id="3.40.50.2300">
    <property type="match status" value="2"/>
</dbReference>
<dbReference type="Pfam" id="PF13377">
    <property type="entry name" value="Peripla_BP_3"/>
    <property type="match status" value="1"/>
</dbReference>
<evidence type="ECO:0000256" key="2">
    <source>
        <dbReference type="ARBA" id="ARBA00023125"/>
    </source>
</evidence>
<dbReference type="Gene3D" id="1.10.260.40">
    <property type="entry name" value="lambda repressor-like DNA-binding domains"/>
    <property type="match status" value="1"/>
</dbReference>
<dbReference type="EMBL" id="JAJEQX010000005">
    <property type="protein sequence ID" value="MCC2253705.1"/>
    <property type="molecule type" value="Genomic_DNA"/>
</dbReference>
<dbReference type="SUPFAM" id="SSF47413">
    <property type="entry name" value="lambda repressor-like DNA-binding domains"/>
    <property type="match status" value="1"/>
</dbReference>
<evidence type="ECO:0000313" key="6">
    <source>
        <dbReference type="Proteomes" id="UP001198151"/>
    </source>
</evidence>
<dbReference type="SMART" id="SM00354">
    <property type="entry name" value="HTH_LACI"/>
    <property type="match status" value="1"/>
</dbReference>
<evidence type="ECO:0000256" key="3">
    <source>
        <dbReference type="ARBA" id="ARBA00023163"/>
    </source>
</evidence>
<reference evidence="5 6" key="1">
    <citation type="submission" date="2021-10" db="EMBL/GenBank/DDBJ databases">
        <title>Anaerobic single-cell dispensing facilitates the cultivation of human gut bacteria.</title>
        <authorList>
            <person name="Afrizal A."/>
        </authorList>
    </citation>
    <scope>NUCLEOTIDE SEQUENCE [LARGE SCALE GENOMIC DNA]</scope>
    <source>
        <strain evidence="5 6">CLA-AA-H200</strain>
    </source>
</reference>
<evidence type="ECO:0000313" key="5">
    <source>
        <dbReference type="EMBL" id="MCC2253705.1"/>
    </source>
</evidence>
<keyword evidence="2" id="KW-0238">DNA-binding</keyword>
<keyword evidence="6" id="KW-1185">Reference proteome</keyword>
<evidence type="ECO:0000256" key="1">
    <source>
        <dbReference type="ARBA" id="ARBA00023015"/>
    </source>
</evidence>
<dbReference type="PANTHER" id="PTHR30146">
    <property type="entry name" value="LACI-RELATED TRANSCRIPTIONAL REPRESSOR"/>
    <property type="match status" value="1"/>
</dbReference>
<dbReference type="PANTHER" id="PTHR30146:SF109">
    <property type="entry name" value="HTH-TYPE TRANSCRIPTIONAL REGULATOR GALS"/>
    <property type="match status" value="1"/>
</dbReference>
<proteinExistence type="predicted"/>
<dbReference type="RefSeq" id="WP_227706843.1">
    <property type="nucleotide sequence ID" value="NZ_JAJEQX010000005.1"/>
</dbReference>
<name>A0ABS8FUI9_9FIRM</name>
<sequence>MKRGAVVSVTIRDVAERAGVSAASVSLVLNNKECRISEETKRRIIEEANELGYSLKKTKKTGSGPRLENVIGVIFSENSDELTEECLSGIENYASIYGYYVFRMYSANQSRKCAQQIEIAAAMGAAGLIVMPPSDMNFDGNHLMLGETLKKSGIPYVLLDKAIQDVFCDFVTADNKLGMNMAIDYLMEAGHKKIGIIAGRKEVYNTRKRVEGYREGYILHGYEVDESMIYYGDYTERSGAMGAERLTAAGATALVVCNTRMAAGVCGFAKEHSLSVGEDLSVICFANIPDGEAEGIKLTCIRQPGEQMGRKAAEVLEGRICRKDLGSMKTNYFMPSLLEGKSVKVLSREA</sequence>
<comment type="caution">
    <text evidence="5">The sequence shown here is derived from an EMBL/GenBank/DDBJ whole genome shotgun (WGS) entry which is preliminary data.</text>
</comment>
<dbReference type="InterPro" id="IPR000843">
    <property type="entry name" value="HTH_LacI"/>
</dbReference>
<keyword evidence="3" id="KW-0804">Transcription</keyword>
<dbReference type="SUPFAM" id="SSF53822">
    <property type="entry name" value="Periplasmic binding protein-like I"/>
    <property type="match status" value="1"/>
</dbReference>
<dbReference type="InterPro" id="IPR028082">
    <property type="entry name" value="Peripla_BP_I"/>
</dbReference>
<dbReference type="PROSITE" id="PS50932">
    <property type="entry name" value="HTH_LACI_2"/>
    <property type="match status" value="1"/>
</dbReference>
<dbReference type="Pfam" id="PF00356">
    <property type="entry name" value="LacI"/>
    <property type="match status" value="1"/>
</dbReference>
<dbReference type="CDD" id="cd06267">
    <property type="entry name" value="PBP1_LacI_sugar_binding-like"/>
    <property type="match status" value="1"/>
</dbReference>
<gene>
    <name evidence="5" type="ORF">LKD70_04515</name>
</gene>
<protein>
    <submittedName>
        <fullName evidence="5">LacI family transcriptional regulator</fullName>
    </submittedName>
</protein>
<keyword evidence="1" id="KW-0805">Transcription regulation</keyword>
<dbReference type="PROSITE" id="PS00356">
    <property type="entry name" value="HTH_LACI_1"/>
    <property type="match status" value="1"/>
</dbReference>
<dbReference type="InterPro" id="IPR010982">
    <property type="entry name" value="Lambda_DNA-bd_dom_sf"/>
</dbReference>
<dbReference type="CDD" id="cd01392">
    <property type="entry name" value="HTH_LacI"/>
    <property type="match status" value="1"/>
</dbReference>
<organism evidence="5 6">
    <name type="scientific">Ruminococcus turbiniformis</name>
    <dbReference type="NCBI Taxonomy" id="2881258"/>
    <lineage>
        <taxon>Bacteria</taxon>
        <taxon>Bacillati</taxon>
        <taxon>Bacillota</taxon>
        <taxon>Clostridia</taxon>
        <taxon>Eubacteriales</taxon>
        <taxon>Oscillospiraceae</taxon>
        <taxon>Ruminococcus</taxon>
    </lineage>
</organism>
<feature type="domain" description="HTH lacI-type" evidence="4">
    <location>
        <begin position="9"/>
        <end position="53"/>
    </location>
</feature>
<dbReference type="InterPro" id="IPR046335">
    <property type="entry name" value="LacI/GalR-like_sensor"/>
</dbReference>